<reference evidence="2" key="1">
    <citation type="submission" date="2012-02" db="EMBL/GenBank/DDBJ databases">
        <title>Whole genome shotgun sequence of Gordonia otitidis NBRC 100426.</title>
        <authorList>
            <person name="Yoshida I."/>
            <person name="Hosoyama A."/>
            <person name="Tsuchikane K."/>
            <person name="Katsumata H."/>
            <person name="Yamazaki S."/>
            <person name="Fujita N."/>
        </authorList>
    </citation>
    <scope>NUCLEOTIDE SEQUENCE [LARGE SCALE GENOMIC DNA]</scope>
    <source>
        <strain evidence="2">NBRC 100426</strain>
    </source>
</reference>
<gene>
    <name evidence="2" type="ORF">GOOTI_195_00290</name>
</gene>
<protein>
    <recommendedName>
        <fullName evidence="4">Fructosamine kinase</fullName>
    </recommendedName>
</protein>
<dbReference type="Proteomes" id="UP000005038">
    <property type="component" value="Unassembled WGS sequence"/>
</dbReference>
<proteinExistence type="inferred from homology"/>
<evidence type="ECO:0000256" key="1">
    <source>
        <dbReference type="PIRNR" id="PIRNR006221"/>
    </source>
</evidence>
<dbReference type="STRING" id="1108044.GOOTI_195_00290"/>
<dbReference type="SUPFAM" id="SSF56112">
    <property type="entry name" value="Protein kinase-like (PK-like)"/>
    <property type="match status" value="1"/>
</dbReference>
<dbReference type="PANTHER" id="PTHR12149:SF8">
    <property type="entry name" value="PROTEIN-RIBULOSAMINE 3-KINASE"/>
    <property type="match status" value="1"/>
</dbReference>
<organism evidence="2 3">
    <name type="scientific">Gordonia otitidis (strain DSM 44809 / CCUG 52243 / JCM 12355 / NBRC 100426 / IFM 10032)</name>
    <dbReference type="NCBI Taxonomy" id="1108044"/>
    <lineage>
        <taxon>Bacteria</taxon>
        <taxon>Bacillati</taxon>
        <taxon>Actinomycetota</taxon>
        <taxon>Actinomycetes</taxon>
        <taxon>Mycobacteriales</taxon>
        <taxon>Gordoniaceae</taxon>
        <taxon>Gordonia</taxon>
    </lineage>
</organism>
<dbReference type="GO" id="GO:0016301">
    <property type="term" value="F:kinase activity"/>
    <property type="evidence" value="ECO:0007669"/>
    <property type="project" value="UniProtKB-UniRule"/>
</dbReference>
<comment type="caution">
    <text evidence="2">The sequence shown here is derived from an EMBL/GenBank/DDBJ whole genome shotgun (WGS) entry which is preliminary data.</text>
</comment>
<keyword evidence="3" id="KW-1185">Reference proteome</keyword>
<dbReference type="EMBL" id="BAFB01000195">
    <property type="protein sequence ID" value="GAB36096.1"/>
    <property type="molecule type" value="Genomic_DNA"/>
</dbReference>
<dbReference type="InterPro" id="IPR011009">
    <property type="entry name" value="Kinase-like_dom_sf"/>
</dbReference>
<dbReference type="Pfam" id="PF03881">
    <property type="entry name" value="Fructosamin_kin"/>
    <property type="match status" value="1"/>
</dbReference>
<evidence type="ECO:0000313" key="2">
    <source>
        <dbReference type="EMBL" id="GAB36096.1"/>
    </source>
</evidence>
<dbReference type="RefSeq" id="WP_007240280.1">
    <property type="nucleotide sequence ID" value="NZ_BAFB01000195.1"/>
</dbReference>
<sequence>MTDTFVKTAAPGADADFFAAEAESLRWLAEGGARVVDVVSVSTDEIELERLATGRASTAAADDLGAMLAHMHDSGAAHFGSPPDGYTGRQFIGKLQLPTVTRDTWGQFYAAARVLPFLDAGVDAGNVTPRDAEVTRRACDLVASGRFDDGEPPARLHGDLWGGNVVWTPDGAVLIDPAAHGGHRETDLAMLALFGCPYLDRIVESYERVHPLIAGWQQRVPVHQLHPLAVHTVRHGPGYGAALGDAARATLALAGHDW</sequence>
<dbReference type="PANTHER" id="PTHR12149">
    <property type="entry name" value="FRUCTOSAMINE 3 KINASE-RELATED PROTEIN"/>
    <property type="match status" value="1"/>
</dbReference>
<dbReference type="Gene3D" id="1.10.510.10">
    <property type="entry name" value="Transferase(Phosphotransferase) domain 1"/>
    <property type="match status" value="1"/>
</dbReference>
<dbReference type="AlphaFoldDB" id="H5TRI8"/>
<keyword evidence="1" id="KW-0418">Kinase</keyword>
<evidence type="ECO:0008006" key="4">
    <source>
        <dbReference type="Google" id="ProtNLM"/>
    </source>
</evidence>
<dbReference type="PIRSF" id="PIRSF006221">
    <property type="entry name" value="Ketosamine-3-kinase"/>
    <property type="match status" value="1"/>
</dbReference>
<accession>H5TRI8</accession>
<dbReference type="InterPro" id="IPR016477">
    <property type="entry name" value="Fructo-/Ketosamine-3-kinase"/>
</dbReference>
<name>H5TRI8_GORO1</name>
<dbReference type="Gene3D" id="1.20.1270.240">
    <property type="match status" value="1"/>
</dbReference>
<comment type="similarity">
    <text evidence="1">Belongs to the fructosamine kinase family.</text>
</comment>
<dbReference type="OrthoDB" id="5291879at2"/>
<evidence type="ECO:0000313" key="3">
    <source>
        <dbReference type="Proteomes" id="UP000005038"/>
    </source>
</evidence>
<dbReference type="Gene3D" id="3.30.200.20">
    <property type="entry name" value="Phosphorylase Kinase, domain 1"/>
    <property type="match status" value="1"/>
</dbReference>
<keyword evidence="1" id="KW-0808">Transferase</keyword>